<reference evidence="1" key="1">
    <citation type="submission" date="2021-11" db="EMBL/GenBank/DDBJ databases">
        <authorList>
            <person name="Islam A."/>
            <person name="Islam S."/>
            <person name="Flora M.S."/>
            <person name="Rahman M."/>
            <person name="Ziaur R.M."/>
            <person name="Epstein J.H."/>
            <person name="Hassan M."/>
            <person name="Klassen M."/>
            <person name="Woodard K."/>
            <person name="Webb A."/>
            <person name="Webby R.J."/>
            <person name="El Zowalaty M.E."/>
        </authorList>
    </citation>
    <scope>NUCLEOTIDE SEQUENCE</scope>
    <source>
        <strain evidence="1">Pbs3</strain>
    </source>
</reference>
<protein>
    <submittedName>
        <fullName evidence="1">Uncharacterized protein</fullName>
    </submittedName>
</protein>
<gene>
    <name evidence="1" type="ORF">PBS003_LOCUS4660</name>
</gene>
<organism evidence="1 2">
    <name type="scientific">Peronospora belbahrii</name>
    <dbReference type="NCBI Taxonomy" id="622444"/>
    <lineage>
        <taxon>Eukaryota</taxon>
        <taxon>Sar</taxon>
        <taxon>Stramenopiles</taxon>
        <taxon>Oomycota</taxon>
        <taxon>Peronosporomycetes</taxon>
        <taxon>Peronosporales</taxon>
        <taxon>Peronosporaceae</taxon>
        <taxon>Peronospora</taxon>
    </lineage>
</organism>
<sequence length="219" mass="24838">MPCPQYGRTMLVYRCLAALDSRPMPILLINSQKPSISHAKGSDELGVHRRQRYVSLFRAHQLTACRLCTVRIRSLNFISFVGRKIAPLIAPSRGTWLRSDAGSVSTFKLAVHFKYRAILFASFQSCKCGECVIYSHASLKLWIVEIARVFDAQAALSRLGSRRSCLPNRRVCRVGFRESTSVKKVTNRLILVERILSFAVKLHPYPDTLADEAKRFNRP</sequence>
<name>A0AAU9L0A6_9STRA</name>
<dbReference type="AlphaFoldDB" id="A0AAU9L0A6"/>
<comment type="caution">
    <text evidence="1">The sequence shown here is derived from an EMBL/GenBank/DDBJ whole genome shotgun (WGS) entry which is preliminary data.</text>
</comment>
<proteinExistence type="predicted"/>
<dbReference type="EMBL" id="CAKKTJ010000202">
    <property type="protein sequence ID" value="CAH0477939.1"/>
    <property type="molecule type" value="Genomic_DNA"/>
</dbReference>
<dbReference type="Proteomes" id="UP001160483">
    <property type="component" value="Unassembled WGS sequence"/>
</dbReference>
<accession>A0AAU9L0A6</accession>
<evidence type="ECO:0000313" key="2">
    <source>
        <dbReference type="Proteomes" id="UP001160483"/>
    </source>
</evidence>
<evidence type="ECO:0000313" key="1">
    <source>
        <dbReference type="EMBL" id="CAH0477939.1"/>
    </source>
</evidence>